<sequence length="318" mass="35779">MIAILEANVRAALRDRSPAVAADAAQALARLAGRAFAGDDYAAAVYHGLVWDLHAGPDPRTYAVRRFVVEAGYAVEEAHVPPVAVEPLLAPEDLLARLQAEQDQRTGLRHPLSAHLFHGDPSLADLKIYLRHHWHRSRLFYRELTELALSCPLGHASILHRNLYDETGGEDPARAHPVLLQRLLQHFDLPHGFDDRPELPEAQAYLNNRIRCARHPNLAWGLAVLFSLEAGTPATHGHIHALLQRFGVPEHAREFHRIHMSADVEHARETAELIGAVIRSPADQAILFASLRYHRALGQRYFDAIWREMQATHDHRDR</sequence>
<dbReference type="Pfam" id="PF14515">
    <property type="entry name" value="HOASN"/>
    <property type="match status" value="1"/>
</dbReference>
<evidence type="ECO:0000259" key="2">
    <source>
        <dbReference type="Pfam" id="PF14515"/>
    </source>
</evidence>
<dbReference type="InterPro" id="IPR029474">
    <property type="entry name" value="HOASN"/>
</dbReference>
<dbReference type="GO" id="GO:0016491">
    <property type="term" value="F:oxidoreductase activity"/>
    <property type="evidence" value="ECO:0007669"/>
    <property type="project" value="UniProtKB-KW"/>
</dbReference>
<dbReference type="Gene3D" id="1.10.1240.20">
    <property type="entry name" value="Lytic transglycosylase, superhelical linker domain"/>
    <property type="match status" value="1"/>
</dbReference>
<proteinExistence type="predicted"/>
<dbReference type="SUPFAM" id="SSF48613">
    <property type="entry name" value="Heme oxygenase-like"/>
    <property type="match status" value="1"/>
</dbReference>
<organism evidence="3 4">
    <name type="scientific">Nannocystis exedens</name>
    <dbReference type="NCBI Taxonomy" id="54"/>
    <lineage>
        <taxon>Bacteria</taxon>
        <taxon>Pseudomonadati</taxon>
        <taxon>Myxococcota</taxon>
        <taxon>Polyangia</taxon>
        <taxon>Nannocystales</taxon>
        <taxon>Nannocystaceae</taxon>
        <taxon>Nannocystis</taxon>
    </lineage>
</organism>
<dbReference type="AlphaFoldDB" id="A0A1I2ENB8"/>
<dbReference type="InterPro" id="IPR039068">
    <property type="entry name" value="PqqC-like"/>
</dbReference>
<dbReference type="InterPro" id="IPR037061">
    <property type="entry name" value="Lytic_TGlycoase_superhlx_L_sf"/>
</dbReference>
<dbReference type="SMART" id="SM01236">
    <property type="entry name" value="Haem_oxygenase_2"/>
    <property type="match status" value="1"/>
</dbReference>
<dbReference type="Pfam" id="PF14518">
    <property type="entry name" value="Haem_oxygenas_2"/>
    <property type="match status" value="1"/>
</dbReference>
<dbReference type="EMBL" id="FOMX01000023">
    <property type="protein sequence ID" value="SFE93948.1"/>
    <property type="molecule type" value="Genomic_DNA"/>
</dbReference>
<keyword evidence="1" id="KW-0560">Oxidoreductase</keyword>
<name>A0A1I2ENB8_9BACT</name>
<feature type="domain" description="Haem-oxygenase-associated N-terminal helices" evidence="2">
    <location>
        <begin position="23"/>
        <end position="77"/>
    </location>
</feature>
<evidence type="ECO:0000313" key="4">
    <source>
        <dbReference type="Proteomes" id="UP000199400"/>
    </source>
</evidence>
<gene>
    <name evidence="3" type="ORF">SAMN02745121_06139</name>
</gene>
<dbReference type="GO" id="GO:0042597">
    <property type="term" value="C:periplasmic space"/>
    <property type="evidence" value="ECO:0007669"/>
    <property type="project" value="InterPro"/>
</dbReference>
<dbReference type="PANTHER" id="PTHR40279:SF3">
    <property type="entry name" value="4-AMINOBENZOATE SYNTHASE"/>
    <property type="match status" value="1"/>
</dbReference>
<dbReference type="STRING" id="54.SAMN02745121_06139"/>
<dbReference type="InterPro" id="IPR016084">
    <property type="entry name" value="Haem_Oase-like_multi-hlx"/>
</dbReference>
<dbReference type="Gene3D" id="1.20.910.10">
    <property type="entry name" value="Heme oxygenase-like"/>
    <property type="match status" value="1"/>
</dbReference>
<dbReference type="GO" id="GO:0004553">
    <property type="term" value="F:hydrolase activity, hydrolyzing O-glycosyl compounds"/>
    <property type="evidence" value="ECO:0007669"/>
    <property type="project" value="InterPro"/>
</dbReference>
<accession>A0A1I2ENB8</accession>
<evidence type="ECO:0000256" key="1">
    <source>
        <dbReference type="ARBA" id="ARBA00023002"/>
    </source>
</evidence>
<dbReference type="PANTHER" id="PTHR40279">
    <property type="entry name" value="PQQC-LIKE PROTEIN"/>
    <property type="match status" value="1"/>
</dbReference>
<keyword evidence="4" id="KW-1185">Reference proteome</keyword>
<dbReference type="RefSeq" id="WP_096331743.1">
    <property type="nucleotide sequence ID" value="NZ_FOMX01000023.1"/>
</dbReference>
<evidence type="ECO:0000313" key="3">
    <source>
        <dbReference type="EMBL" id="SFE93948.1"/>
    </source>
</evidence>
<reference evidence="4" key="1">
    <citation type="submission" date="2016-10" db="EMBL/GenBank/DDBJ databases">
        <authorList>
            <person name="Varghese N."/>
            <person name="Submissions S."/>
        </authorList>
    </citation>
    <scope>NUCLEOTIDE SEQUENCE [LARGE SCALE GENOMIC DNA]</scope>
    <source>
        <strain evidence="4">ATCC 25963</strain>
    </source>
</reference>
<dbReference type="Proteomes" id="UP000199400">
    <property type="component" value="Unassembled WGS sequence"/>
</dbReference>
<protein>
    <submittedName>
        <fullName evidence="3">Pyrroloquinoline quinone (PQQ) biosynthesis protein C</fullName>
    </submittedName>
</protein>